<feature type="compositionally biased region" description="Basic and acidic residues" evidence="1">
    <location>
        <begin position="49"/>
        <end position="69"/>
    </location>
</feature>
<name>K1RJM5_MAGGI</name>
<dbReference type="AlphaFoldDB" id="K1RJM5"/>
<organism evidence="2">
    <name type="scientific">Magallana gigas</name>
    <name type="common">Pacific oyster</name>
    <name type="synonym">Crassostrea gigas</name>
    <dbReference type="NCBI Taxonomy" id="29159"/>
    <lineage>
        <taxon>Eukaryota</taxon>
        <taxon>Metazoa</taxon>
        <taxon>Spiralia</taxon>
        <taxon>Lophotrochozoa</taxon>
        <taxon>Mollusca</taxon>
        <taxon>Bivalvia</taxon>
        <taxon>Autobranchia</taxon>
        <taxon>Pteriomorphia</taxon>
        <taxon>Ostreida</taxon>
        <taxon>Ostreoidea</taxon>
        <taxon>Ostreidae</taxon>
        <taxon>Magallana</taxon>
    </lineage>
</organism>
<reference evidence="2" key="1">
    <citation type="journal article" date="2012" name="Nature">
        <title>The oyster genome reveals stress adaptation and complexity of shell formation.</title>
        <authorList>
            <person name="Zhang G."/>
            <person name="Fang X."/>
            <person name="Guo X."/>
            <person name="Li L."/>
            <person name="Luo R."/>
            <person name="Xu F."/>
            <person name="Yang P."/>
            <person name="Zhang L."/>
            <person name="Wang X."/>
            <person name="Qi H."/>
            <person name="Xiong Z."/>
            <person name="Que H."/>
            <person name="Xie Y."/>
            <person name="Holland P.W."/>
            <person name="Paps J."/>
            <person name="Zhu Y."/>
            <person name="Wu F."/>
            <person name="Chen Y."/>
            <person name="Wang J."/>
            <person name="Peng C."/>
            <person name="Meng J."/>
            <person name="Yang L."/>
            <person name="Liu J."/>
            <person name="Wen B."/>
            <person name="Zhang N."/>
            <person name="Huang Z."/>
            <person name="Zhu Q."/>
            <person name="Feng Y."/>
            <person name="Mount A."/>
            <person name="Hedgecock D."/>
            <person name="Xu Z."/>
            <person name="Liu Y."/>
            <person name="Domazet-Loso T."/>
            <person name="Du Y."/>
            <person name="Sun X."/>
            <person name="Zhang S."/>
            <person name="Liu B."/>
            <person name="Cheng P."/>
            <person name="Jiang X."/>
            <person name="Li J."/>
            <person name="Fan D."/>
            <person name="Wang W."/>
            <person name="Fu W."/>
            <person name="Wang T."/>
            <person name="Wang B."/>
            <person name="Zhang J."/>
            <person name="Peng Z."/>
            <person name="Li Y."/>
            <person name="Li N."/>
            <person name="Wang J."/>
            <person name="Chen M."/>
            <person name="He Y."/>
            <person name="Tan F."/>
            <person name="Song X."/>
            <person name="Zheng Q."/>
            <person name="Huang R."/>
            <person name="Yang H."/>
            <person name="Du X."/>
            <person name="Chen L."/>
            <person name="Yang M."/>
            <person name="Gaffney P.M."/>
            <person name="Wang S."/>
            <person name="Luo L."/>
            <person name="She Z."/>
            <person name="Ming Y."/>
            <person name="Huang W."/>
            <person name="Zhang S."/>
            <person name="Huang B."/>
            <person name="Zhang Y."/>
            <person name="Qu T."/>
            <person name="Ni P."/>
            <person name="Miao G."/>
            <person name="Wang J."/>
            <person name="Wang Q."/>
            <person name="Steinberg C.E."/>
            <person name="Wang H."/>
            <person name="Li N."/>
            <person name="Qian L."/>
            <person name="Zhang G."/>
            <person name="Li Y."/>
            <person name="Yang H."/>
            <person name="Liu X."/>
            <person name="Wang J."/>
            <person name="Yin Y."/>
            <person name="Wang J."/>
        </authorList>
    </citation>
    <scope>NUCLEOTIDE SEQUENCE [LARGE SCALE GENOMIC DNA]</scope>
    <source>
        <strain evidence="2">05x7-T-G4-1.051#20</strain>
    </source>
</reference>
<dbReference type="EMBL" id="JH819116">
    <property type="protein sequence ID" value="EKC34436.1"/>
    <property type="molecule type" value="Genomic_DNA"/>
</dbReference>
<feature type="compositionally biased region" description="Polar residues" evidence="1">
    <location>
        <begin position="33"/>
        <end position="42"/>
    </location>
</feature>
<gene>
    <name evidence="2" type="ORF">CGI_10025799</name>
</gene>
<accession>K1RJM5</accession>
<evidence type="ECO:0000256" key="1">
    <source>
        <dbReference type="SAM" id="MobiDB-lite"/>
    </source>
</evidence>
<evidence type="ECO:0000313" key="2">
    <source>
        <dbReference type="EMBL" id="EKC34436.1"/>
    </source>
</evidence>
<proteinExistence type="predicted"/>
<dbReference type="InParanoid" id="K1RJM5"/>
<sequence length="112" mass="12368">MYFASTGDDGVRGFTGDSSRNGDIGEPGVKGPQETTASQEFQGSGADKGYQEQRDSQDYPKYPEQREGDTEFTLPGTARQPLYLNVQQELPNYGTASHWFMSSETAEVMDKI</sequence>
<protein>
    <submittedName>
        <fullName evidence="2">Uncharacterized protein</fullName>
    </submittedName>
</protein>
<dbReference type="HOGENOM" id="CLU_2148277_0_0_1"/>
<feature type="region of interest" description="Disordered" evidence="1">
    <location>
        <begin position="1"/>
        <end position="78"/>
    </location>
</feature>